<sequence>MATLQSTQQHITINGVNMIFSPIRRQMVMGMMAVALVAGVNVKSFAAEDLLAKVKSKGELRVGLEGTYPPFSFQDEKGQLTGFEVEFAQELAKHLGVKADLRPTKWDGMLASLDSKRIDVVINQVTISPERKKKYDFSTPYTISGVQALTLKKNAATVTKPDDLAGKKVGVGLGSNYEQWLKDNVPKADVRTYDDDPTKYQDLRSGRLDAILVDRLAALDLVKKTGDTMAVAGPAFSRLESGVALRKGNDDLLKAIDSAIADMQKDGSLSKLSEKWFGADVTK</sequence>
<comment type="subcellular location">
    <subcellularLocation>
        <location evidence="1">Cell envelope</location>
    </subcellularLocation>
</comment>
<evidence type="ECO:0000256" key="2">
    <source>
        <dbReference type="ARBA" id="ARBA00010333"/>
    </source>
</evidence>
<gene>
    <name evidence="7" type="ORF">SAMN05518863_102160</name>
</gene>
<dbReference type="InterPro" id="IPR018313">
    <property type="entry name" value="SBP_3_CS"/>
</dbReference>
<dbReference type="SUPFAM" id="SSF53850">
    <property type="entry name" value="Periplasmic binding protein-like II"/>
    <property type="match status" value="1"/>
</dbReference>
<reference evidence="7 8" key="1">
    <citation type="submission" date="2016-10" db="EMBL/GenBank/DDBJ databases">
        <authorList>
            <person name="Varghese N."/>
            <person name="Submissions S."/>
        </authorList>
    </citation>
    <scope>NUCLEOTIDE SEQUENCE [LARGE SCALE GENOMIC DNA]</scope>
    <source>
        <strain evidence="7 8">YR512</strain>
    </source>
</reference>
<evidence type="ECO:0000256" key="4">
    <source>
        <dbReference type="RuleBase" id="RU003744"/>
    </source>
</evidence>
<proteinExistence type="inferred from homology"/>
<comment type="caution">
    <text evidence="7">The sequence shown here is derived from an EMBL/GenBank/DDBJ whole genome shotgun (WGS) entry which is preliminary data.</text>
</comment>
<evidence type="ECO:0000256" key="3">
    <source>
        <dbReference type="ARBA" id="ARBA00022729"/>
    </source>
</evidence>
<organism evidence="7 8">
    <name type="scientific">Candidatus Pantoea symbiotica</name>
    <dbReference type="NCBI Taxonomy" id="1884370"/>
    <lineage>
        <taxon>Bacteria</taxon>
        <taxon>Pseudomonadati</taxon>
        <taxon>Pseudomonadota</taxon>
        <taxon>Gammaproteobacteria</taxon>
        <taxon>Enterobacterales</taxon>
        <taxon>Erwiniaceae</taxon>
        <taxon>Pantoea</taxon>
    </lineage>
</organism>
<dbReference type="InterPro" id="IPR001320">
    <property type="entry name" value="Iontro_rcpt_C"/>
</dbReference>
<dbReference type="InterPro" id="IPR001638">
    <property type="entry name" value="Solute-binding_3/MltF_N"/>
</dbReference>
<name>A0A1I3T2U3_9GAMM</name>
<evidence type="ECO:0000259" key="5">
    <source>
        <dbReference type="SMART" id="SM00062"/>
    </source>
</evidence>
<evidence type="ECO:0000259" key="6">
    <source>
        <dbReference type="SMART" id="SM00079"/>
    </source>
</evidence>
<evidence type="ECO:0000313" key="7">
    <source>
        <dbReference type="EMBL" id="SFJ63817.1"/>
    </source>
</evidence>
<dbReference type="Pfam" id="PF00497">
    <property type="entry name" value="SBP_bac_3"/>
    <property type="match status" value="1"/>
</dbReference>
<comment type="similarity">
    <text evidence="2 4">Belongs to the bacterial solute-binding protein 3 family.</text>
</comment>
<dbReference type="SMART" id="SM00062">
    <property type="entry name" value="PBPb"/>
    <property type="match status" value="1"/>
</dbReference>
<dbReference type="NCBIfam" id="NF008426">
    <property type="entry name" value="PRK11260.1"/>
    <property type="match status" value="1"/>
</dbReference>
<dbReference type="PANTHER" id="PTHR35936">
    <property type="entry name" value="MEMBRANE-BOUND LYTIC MUREIN TRANSGLYCOSYLASE F"/>
    <property type="match status" value="1"/>
</dbReference>
<dbReference type="Gene3D" id="3.40.190.10">
    <property type="entry name" value="Periplasmic binding protein-like II"/>
    <property type="match status" value="2"/>
</dbReference>
<dbReference type="SMART" id="SM00079">
    <property type="entry name" value="PBPe"/>
    <property type="match status" value="1"/>
</dbReference>
<protein>
    <submittedName>
        <fullName evidence="7">Cystine transport system substrate-binding protein</fullName>
    </submittedName>
</protein>
<evidence type="ECO:0000256" key="1">
    <source>
        <dbReference type="ARBA" id="ARBA00004196"/>
    </source>
</evidence>
<dbReference type="CDD" id="cd13712">
    <property type="entry name" value="PBP2_FliY"/>
    <property type="match status" value="1"/>
</dbReference>
<feature type="domain" description="Ionotropic glutamate receptor C-terminal" evidence="6">
    <location>
        <begin position="59"/>
        <end position="279"/>
    </location>
</feature>
<dbReference type="EMBL" id="FOSD01000002">
    <property type="protein sequence ID" value="SFJ63817.1"/>
    <property type="molecule type" value="Genomic_DNA"/>
</dbReference>
<keyword evidence="8" id="KW-1185">Reference proteome</keyword>
<dbReference type="PROSITE" id="PS01039">
    <property type="entry name" value="SBP_BACTERIAL_3"/>
    <property type="match status" value="1"/>
</dbReference>
<accession>A0A1I3T2U3</accession>
<feature type="domain" description="Solute-binding protein family 3/N-terminal" evidence="5">
    <location>
        <begin position="59"/>
        <end position="280"/>
    </location>
</feature>
<evidence type="ECO:0000313" key="8">
    <source>
        <dbReference type="Proteomes" id="UP000198841"/>
    </source>
</evidence>
<dbReference type="PANTHER" id="PTHR35936:SF35">
    <property type="entry name" value="L-CYSTINE-BINDING PROTEIN TCYJ"/>
    <property type="match status" value="1"/>
</dbReference>
<keyword evidence="3" id="KW-0732">Signal</keyword>
<dbReference type="Proteomes" id="UP000198841">
    <property type="component" value="Unassembled WGS sequence"/>
</dbReference>